<evidence type="ECO:0000256" key="6">
    <source>
        <dbReference type="ARBA" id="ARBA00048019"/>
    </source>
</evidence>
<comment type="catalytic activity">
    <reaction evidence="6">
        <text>acetyl-CoA + 2-oxoglutarate + H2O = (2R)-homocitrate + CoA + H(+)</text>
        <dbReference type="Rhea" id="RHEA:12929"/>
        <dbReference type="ChEBI" id="CHEBI:15377"/>
        <dbReference type="ChEBI" id="CHEBI:15378"/>
        <dbReference type="ChEBI" id="CHEBI:16810"/>
        <dbReference type="ChEBI" id="CHEBI:57287"/>
        <dbReference type="ChEBI" id="CHEBI:57288"/>
        <dbReference type="ChEBI" id="CHEBI:58884"/>
        <dbReference type="EC" id="2.3.3.14"/>
    </reaction>
</comment>
<dbReference type="SUPFAM" id="SSF51569">
    <property type="entry name" value="Aldolase"/>
    <property type="match status" value="1"/>
</dbReference>
<comment type="caution">
    <text evidence="9">The sequence shown here is derived from an EMBL/GenBank/DDBJ whole genome shotgun (WGS) entry which is preliminary data.</text>
</comment>
<keyword evidence="9" id="KW-0456">Lyase</keyword>
<reference evidence="9" key="2">
    <citation type="submission" date="2020-09" db="EMBL/GenBank/DDBJ databases">
        <authorList>
            <person name="Sun Q."/>
            <person name="Zhou Y."/>
        </authorList>
    </citation>
    <scope>NUCLEOTIDE SEQUENCE</scope>
    <source>
        <strain evidence="9">CGMCC 1.7086</strain>
    </source>
</reference>
<dbReference type="EMBL" id="BMLS01000002">
    <property type="protein sequence ID" value="GGO67099.1"/>
    <property type="molecule type" value="Genomic_DNA"/>
</dbReference>
<evidence type="ECO:0000256" key="7">
    <source>
        <dbReference type="RuleBase" id="RU003523"/>
    </source>
</evidence>
<evidence type="ECO:0000256" key="4">
    <source>
        <dbReference type="ARBA" id="ARBA00020735"/>
    </source>
</evidence>
<evidence type="ECO:0000313" key="10">
    <source>
        <dbReference type="Proteomes" id="UP000606935"/>
    </source>
</evidence>
<dbReference type="GO" id="GO:0016829">
    <property type="term" value="F:lyase activity"/>
    <property type="evidence" value="ECO:0007669"/>
    <property type="project" value="UniProtKB-KW"/>
</dbReference>
<dbReference type="PANTHER" id="PTHR42880">
    <property type="entry name" value="HOMOCITRATE SYNTHASE"/>
    <property type="match status" value="1"/>
</dbReference>
<evidence type="ECO:0000256" key="2">
    <source>
        <dbReference type="ARBA" id="ARBA00006154"/>
    </source>
</evidence>
<proteinExistence type="inferred from homology"/>
<organism evidence="9 10">
    <name type="scientific">Bowmanella pacifica</name>
    <dbReference type="NCBI Taxonomy" id="502051"/>
    <lineage>
        <taxon>Bacteria</taxon>
        <taxon>Pseudomonadati</taxon>
        <taxon>Pseudomonadota</taxon>
        <taxon>Gammaproteobacteria</taxon>
        <taxon>Alteromonadales</taxon>
        <taxon>Alteromonadaceae</taxon>
        <taxon>Bowmanella</taxon>
    </lineage>
</organism>
<feature type="domain" description="Pyruvate carboxyltransferase" evidence="8">
    <location>
        <begin position="56"/>
        <end position="308"/>
    </location>
</feature>
<evidence type="ECO:0000256" key="1">
    <source>
        <dbReference type="ARBA" id="ARBA00003050"/>
    </source>
</evidence>
<dbReference type="EC" id="2.3.3.14" evidence="3"/>
<dbReference type="GO" id="GO:0019752">
    <property type="term" value="P:carboxylic acid metabolic process"/>
    <property type="evidence" value="ECO:0007669"/>
    <property type="project" value="InterPro"/>
</dbReference>
<dbReference type="AlphaFoldDB" id="A0A917YXF9"/>
<dbReference type="PANTHER" id="PTHR42880:SF1">
    <property type="entry name" value="ISOPROPYLMALATE_HOMOCITRATE_CITRAMALATE SYNTHASE FAMILY PROTEIN"/>
    <property type="match status" value="1"/>
</dbReference>
<dbReference type="Gene3D" id="1.10.238.260">
    <property type="match status" value="1"/>
</dbReference>
<comment type="function">
    <text evidence="1">This protein is a Fe-Mo-cofactor biosynthetic component.</text>
</comment>
<keyword evidence="10" id="KW-1185">Reference proteome</keyword>
<dbReference type="Gene3D" id="3.20.20.70">
    <property type="entry name" value="Aldolase class I"/>
    <property type="match status" value="1"/>
</dbReference>
<accession>A0A917YXF9</accession>
<dbReference type="Proteomes" id="UP000606935">
    <property type="component" value="Unassembled WGS sequence"/>
</dbReference>
<dbReference type="Pfam" id="PF00682">
    <property type="entry name" value="HMGL-like"/>
    <property type="match status" value="1"/>
</dbReference>
<evidence type="ECO:0000256" key="3">
    <source>
        <dbReference type="ARBA" id="ARBA00012974"/>
    </source>
</evidence>
<evidence type="ECO:0000259" key="8">
    <source>
        <dbReference type="PROSITE" id="PS50991"/>
    </source>
</evidence>
<name>A0A917YXF9_9ALTE</name>
<dbReference type="PROSITE" id="PS50991">
    <property type="entry name" value="PYR_CT"/>
    <property type="match status" value="1"/>
</dbReference>
<dbReference type="InterPro" id="IPR054691">
    <property type="entry name" value="LeuA/HCS_post-cat"/>
</dbReference>
<reference evidence="9" key="1">
    <citation type="journal article" date="2014" name="Int. J. Syst. Evol. Microbiol.">
        <title>Complete genome sequence of Corynebacterium casei LMG S-19264T (=DSM 44701T), isolated from a smear-ripened cheese.</title>
        <authorList>
            <consortium name="US DOE Joint Genome Institute (JGI-PGF)"/>
            <person name="Walter F."/>
            <person name="Albersmeier A."/>
            <person name="Kalinowski J."/>
            <person name="Ruckert C."/>
        </authorList>
    </citation>
    <scope>NUCLEOTIDE SEQUENCE</scope>
    <source>
        <strain evidence="9">CGMCC 1.7086</strain>
    </source>
</reference>
<dbReference type="InterPro" id="IPR013785">
    <property type="entry name" value="Aldolase_TIM"/>
</dbReference>
<protein>
    <recommendedName>
        <fullName evidence="4">Homocitrate synthase</fullName>
        <ecNumber evidence="3">2.3.3.14</ecNumber>
    </recommendedName>
</protein>
<dbReference type="InterPro" id="IPR002034">
    <property type="entry name" value="AIPM/Hcit_synth_CS"/>
</dbReference>
<evidence type="ECO:0000256" key="5">
    <source>
        <dbReference type="ARBA" id="ARBA00022679"/>
    </source>
</evidence>
<dbReference type="Pfam" id="PF22617">
    <property type="entry name" value="HCS_D2"/>
    <property type="match status" value="1"/>
</dbReference>
<dbReference type="RefSeq" id="WP_188692012.1">
    <property type="nucleotide sequence ID" value="NZ_BMLS01000002.1"/>
</dbReference>
<keyword evidence="5 7" id="KW-0808">Transferase</keyword>
<comment type="similarity">
    <text evidence="2 7">Belongs to the alpha-IPM synthase/homocitrate synthase family.</text>
</comment>
<dbReference type="PROSITE" id="PS00815">
    <property type="entry name" value="AIPM_HOMOCIT_SYNTH_1"/>
    <property type="match status" value="1"/>
</dbReference>
<dbReference type="GO" id="GO:0004410">
    <property type="term" value="F:homocitrate synthase activity"/>
    <property type="evidence" value="ECO:0007669"/>
    <property type="project" value="UniProtKB-EC"/>
</dbReference>
<sequence length="432" mass="48100">MRSTNGYDVYKRLKMTKNFEAFGVGLNAPAYSDNKWVSPFNWWPEVRRQMHTADKIRLHDVTLRDGEQTARIAFTPEEKLYIAQELDKLGVASIESGLPATPEDIEVIKTLSSMSLKAKIVPLVRIMESDVKAAIDAKADGMLLEFGINPHIMKYVYKKDPKSLVQEIKEYAKEAKRNGMYVEFMGWDAFRCDDVGFLQDFFTDLADSEDIDRITVADTFGMGHPLATYEFMRRLIQWTKKPTGFHIHNDYGMAAANSLMAVSAGADTVHTSVNGLGERAGNVATEEMALIFQHLLELDAGIQLDKLKMVSDLVAEVSKAKLAKNKPVVGDGLFEVESGIVVHALESLKGTPLEDAILPFQPSTVGHEPFQVVFGRGTGMHSVRKLLKSRNISASDEQVAELQHRIKAAGLIFKNGLPRAMIDNLILEITKN</sequence>
<gene>
    <name evidence="9" type="ORF">GCM10010982_12750</name>
</gene>
<dbReference type="InterPro" id="IPR000891">
    <property type="entry name" value="PYR_CT"/>
</dbReference>
<evidence type="ECO:0000313" key="9">
    <source>
        <dbReference type="EMBL" id="GGO67099.1"/>
    </source>
</evidence>